<name>A0ABW1AQJ2_9RHOO</name>
<dbReference type="EMBL" id="JBHSOG010000030">
    <property type="protein sequence ID" value="MFC5769505.1"/>
    <property type="molecule type" value="Genomic_DNA"/>
</dbReference>
<evidence type="ECO:0008006" key="3">
    <source>
        <dbReference type="Google" id="ProtNLM"/>
    </source>
</evidence>
<organism evidence="1 2">
    <name type="scientific">Thauera sinica</name>
    <dbReference type="NCBI Taxonomy" id="2665146"/>
    <lineage>
        <taxon>Bacteria</taxon>
        <taxon>Pseudomonadati</taxon>
        <taxon>Pseudomonadota</taxon>
        <taxon>Betaproteobacteria</taxon>
        <taxon>Rhodocyclales</taxon>
        <taxon>Zoogloeaceae</taxon>
        <taxon>Thauera</taxon>
    </lineage>
</organism>
<gene>
    <name evidence="1" type="ORF">ACFPTN_08965</name>
</gene>
<dbReference type="Gene3D" id="3.40.50.1820">
    <property type="entry name" value="alpha/beta hydrolase"/>
    <property type="match status" value="1"/>
</dbReference>
<protein>
    <recommendedName>
        <fullName evidence="3">Lecithin:cholesterol acyltransferase</fullName>
    </recommendedName>
</protein>
<dbReference type="InterPro" id="IPR029058">
    <property type="entry name" value="AB_hydrolase_fold"/>
</dbReference>
<accession>A0ABW1AQJ2</accession>
<dbReference type="PANTHER" id="PTHR11440">
    <property type="entry name" value="LECITHIN-CHOLESTEROL ACYLTRANSFERASE-RELATED"/>
    <property type="match status" value="1"/>
</dbReference>
<reference evidence="2" key="1">
    <citation type="journal article" date="2019" name="Int. J. Syst. Evol. Microbiol.">
        <title>The Global Catalogue of Microorganisms (GCM) 10K type strain sequencing project: providing services to taxonomists for standard genome sequencing and annotation.</title>
        <authorList>
            <consortium name="The Broad Institute Genomics Platform"/>
            <consortium name="The Broad Institute Genome Sequencing Center for Infectious Disease"/>
            <person name="Wu L."/>
            <person name="Ma J."/>
        </authorList>
    </citation>
    <scope>NUCLEOTIDE SEQUENCE [LARGE SCALE GENOMIC DNA]</scope>
    <source>
        <strain evidence="2">SHR3</strain>
    </source>
</reference>
<keyword evidence="2" id="KW-1185">Reference proteome</keyword>
<dbReference type="InterPro" id="IPR003386">
    <property type="entry name" value="LACT/PDAT_acylTrfase"/>
</dbReference>
<sequence>MLSKTYSRLRSHLVLKSLRPGRLRQERRNPPVLYVPGIFGTKLYDRQRQVYLWSDYRGLLFRQPGEAGFELDPTDPQRVLANETLHEFRIVPGIYSSIVTRDVVNALEVGLGYRLGCDLFFLAYDWRSDYRRLGGLIELEIRRLQSRFGEHQKIVLIGQSVANPAIRYWLRTCTPEIRESIGKWYAFGPPWRGTWNSVYMLQNGYWPATRKYHGFSAEAVGTCPSVYQLLPAEGRMIDRRGERIDGFDIFDAGHWRDAGLPCQQANLAGQLAQARDFAAAIAGTHPAEAAVPQTWFVNAANQAVSAALEGEGNAPAATSLETIRKRAPEILERCQEIGDDHFPLRHITEAPCGPLVTSLDAMPWGDNAVVVSRAHDHRALINHGPNLYALVKDMAMLRCTADHLHV</sequence>
<dbReference type="Proteomes" id="UP001595974">
    <property type="component" value="Unassembled WGS sequence"/>
</dbReference>
<comment type="caution">
    <text evidence="1">The sequence shown here is derived from an EMBL/GenBank/DDBJ whole genome shotgun (WGS) entry which is preliminary data.</text>
</comment>
<dbReference type="Pfam" id="PF02450">
    <property type="entry name" value="LCAT"/>
    <property type="match status" value="1"/>
</dbReference>
<proteinExistence type="predicted"/>
<evidence type="ECO:0000313" key="1">
    <source>
        <dbReference type="EMBL" id="MFC5769505.1"/>
    </source>
</evidence>
<evidence type="ECO:0000313" key="2">
    <source>
        <dbReference type="Proteomes" id="UP001595974"/>
    </source>
</evidence>
<dbReference type="RefSeq" id="WP_157748469.1">
    <property type="nucleotide sequence ID" value="NZ_JBHSOG010000030.1"/>
</dbReference>